<reference evidence="2 3" key="1">
    <citation type="submission" date="2019-03" db="EMBL/GenBank/DDBJ databases">
        <title>First draft genome of Liparis tanakae, snailfish: a comprehensive survey of snailfish specific genes.</title>
        <authorList>
            <person name="Kim W."/>
            <person name="Song I."/>
            <person name="Jeong J.-H."/>
            <person name="Kim D."/>
            <person name="Kim S."/>
            <person name="Ryu S."/>
            <person name="Song J.Y."/>
            <person name="Lee S.K."/>
        </authorList>
    </citation>
    <scope>NUCLEOTIDE SEQUENCE [LARGE SCALE GENOMIC DNA]</scope>
    <source>
        <tissue evidence="2">Muscle</tissue>
    </source>
</reference>
<organism evidence="2 3">
    <name type="scientific">Liparis tanakae</name>
    <name type="common">Tanaka's snailfish</name>
    <dbReference type="NCBI Taxonomy" id="230148"/>
    <lineage>
        <taxon>Eukaryota</taxon>
        <taxon>Metazoa</taxon>
        <taxon>Chordata</taxon>
        <taxon>Craniata</taxon>
        <taxon>Vertebrata</taxon>
        <taxon>Euteleostomi</taxon>
        <taxon>Actinopterygii</taxon>
        <taxon>Neopterygii</taxon>
        <taxon>Teleostei</taxon>
        <taxon>Neoteleostei</taxon>
        <taxon>Acanthomorphata</taxon>
        <taxon>Eupercaria</taxon>
        <taxon>Perciformes</taxon>
        <taxon>Cottioidei</taxon>
        <taxon>Cottales</taxon>
        <taxon>Liparidae</taxon>
        <taxon>Liparis</taxon>
    </lineage>
</organism>
<evidence type="ECO:0000313" key="2">
    <source>
        <dbReference type="EMBL" id="TNN40772.1"/>
    </source>
</evidence>
<gene>
    <name evidence="2" type="ORF">EYF80_049066</name>
</gene>
<dbReference type="EMBL" id="SRLO01001161">
    <property type="protein sequence ID" value="TNN40772.1"/>
    <property type="molecule type" value="Genomic_DNA"/>
</dbReference>
<dbReference type="Proteomes" id="UP000314294">
    <property type="component" value="Unassembled WGS sequence"/>
</dbReference>
<evidence type="ECO:0000313" key="3">
    <source>
        <dbReference type="Proteomes" id="UP000314294"/>
    </source>
</evidence>
<feature type="compositionally biased region" description="Basic and acidic residues" evidence="1">
    <location>
        <begin position="1"/>
        <end position="10"/>
    </location>
</feature>
<name>A0A4Z2FKG5_9TELE</name>
<feature type="region of interest" description="Disordered" evidence="1">
    <location>
        <begin position="1"/>
        <end position="22"/>
    </location>
</feature>
<keyword evidence="3" id="KW-1185">Reference proteome</keyword>
<protein>
    <submittedName>
        <fullName evidence="2">Uncharacterized protein</fullName>
    </submittedName>
</protein>
<accession>A0A4Z2FKG5</accession>
<comment type="caution">
    <text evidence="2">The sequence shown here is derived from an EMBL/GenBank/DDBJ whole genome shotgun (WGS) entry which is preliminary data.</text>
</comment>
<dbReference type="AlphaFoldDB" id="A0A4Z2FKG5"/>
<evidence type="ECO:0000256" key="1">
    <source>
        <dbReference type="SAM" id="MobiDB-lite"/>
    </source>
</evidence>
<sequence>MKKQREEVKSKKAASYGGDGLQQAEVDADEPVEVFVGKPEALHVKVHLRGFPEVRHFLRQDLAVEHQRELPLKVLAEDLLCAAGLEDSDALGVALRDVHGELVAVRQLGGASGPQHHQRHVLQLTGLAHADEQYGSFLETHGSEVGWQQRGGAYAVLNTGGALHREEPGGGRGAPEKERTYVGIEAQTLWPIRAHHARHSGNLVVIDSEGPLVVHDCRVRLPVSGTRTGEEIPTLMLFGDEEASTRTGLDLHTMKLKGLQVQAEGV</sequence>
<proteinExistence type="predicted"/>